<dbReference type="InterPro" id="IPR001394">
    <property type="entry name" value="Peptidase_C19_UCH"/>
</dbReference>
<protein>
    <recommendedName>
        <fullName evidence="2">ubiquitinyl hydrolase 1</fullName>
        <ecNumber evidence="2">3.4.19.12</ecNumber>
    </recommendedName>
</protein>
<dbReference type="PROSITE" id="PS00973">
    <property type="entry name" value="USP_2"/>
    <property type="match status" value="1"/>
</dbReference>
<keyword evidence="4" id="KW-0863">Zinc-finger</keyword>
<dbReference type="PROSITE" id="PS51203">
    <property type="entry name" value="CS"/>
    <property type="match status" value="2"/>
</dbReference>
<dbReference type="InterPro" id="IPR008978">
    <property type="entry name" value="HSP20-like_chaperone"/>
</dbReference>
<evidence type="ECO:0000259" key="8">
    <source>
        <dbReference type="PROSITE" id="PS51203"/>
    </source>
</evidence>
<evidence type="ECO:0000256" key="3">
    <source>
        <dbReference type="ARBA" id="ARBA00022723"/>
    </source>
</evidence>
<dbReference type="Proteomes" id="UP000663829">
    <property type="component" value="Unassembled WGS sequence"/>
</dbReference>
<keyword evidence="3" id="KW-0479">Metal-binding</keyword>
<dbReference type="InterPro" id="IPR018200">
    <property type="entry name" value="USP_CS"/>
</dbReference>
<gene>
    <name evidence="9" type="ORF">GPM918_LOCUS27609</name>
    <name evidence="10" type="ORF">SRO942_LOCUS27959</name>
</gene>
<feature type="domain" description="CS" evidence="8">
    <location>
        <begin position="4"/>
        <end position="95"/>
    </location>
</feature>
<dbReference type="SUPFAM" id="SSF54001">
    <property type="entry name" value="Cysteine proteinases"/>
    <property type="match status" value="1"/>
</dbReference>
<dbReference type="EMBL" id="CAJNOQ010011664">
    <property type="protein sequence ID" value="CAF1282184.1"/>
    <property type="molecule type" value="Genomic_DNA"/>
</dbReference>
<dbReference type="PANTHER" id="PTHR21646:SF74">
    <property type="entry name" value="UBIQUITIN CARBOXYL-TERMINAL HYDROLASE 19"/>
    <property type="match status" value="1"/>
</dbReference>
<dbReference type="GO" id="GO:0008270">
    <property type="term" value="F:zinc ion binding"/>
    <property type="evidence" value="ECO:0007669"/>
    <property type="project" value="UniProtKB-KW"/>
</dbReference>
<dbReference type="Gene3D" id="3.90.70.10">
    <property type="entry name" value="Cysteine proteinases"/>
    <property type="match status" value="2"/>
</dbReference>
<keyword evidence="5" id="KW-0862">Zinc</keyword>
<organism evidence="9 11">
    <name type="scientific">Didymodactylos carnosus</name>
    <dbReference type="NCBI Taxonomy" id="1234261"/>
    <lineage>
        <taxon>Eukaryota</taxon>
        <taxon>Metazoa</taxon>
        <taxon>Spiralia</taxon>
        <taxon>Gnathifera</taxon>
        <taxon>Rotifera</taxon>
        <taxon>Eurotatoria</taxon>
        <taxon>Bdelloidea</taxon>
        <taxon>Philodinida</taxon>
        <taxon>Philodinidae</taxon>
        <taxon>Didymodactylos</taxon>
    </lineage>
</organism>
<dbReference type="EC" id="3.4.19.12" evidence="2"/>
<dbReference type="PROSITE" id="PS01360">
    <property type="entry name" value="ZF_MYND_1"/>
    <property type="match status" value="1"/>
</dbReference>
<dbReference type="InterPro" id="IPR007052">
    <property type="entry name" value="CS_dom"/>
</dbReference>
<keyword evidence="11" id="KW-1185">Reference proteome</keyword>
<dbReference type="Pfam" id="PF00443">
    <property type="entry name" value="UCH"/>
    <property type="match status" value="1"/>
</dbReference>
<dbReference type="EMBL" id="CAJOBC010028414">
    <property type="protein sequence ID" value="CAF4078392.1"/>
    <property type="molecule type" value="Genomic_DNA"/>
</dbReference>
<dbReference type="Gene3D" id="2.60.40.790">
    <property type="match status" value="1"/>
</dbReference>
<dbReference type="Proteomes" id="UP000681722">
    <property type="component" value="Unassembled WGS sequence"/>
</dbReference>
<feature type="region of interest" description="Disordered" evidence="6">
    <location>
        <begin position="729"/>
        <end position="758"/>
    </location>
</feature>
<dbReference type="PROSITE" id="PS50235">
    <property type="entry name" value="USP_3"/>
    <property type="match status" value="1"/>
</dbReference>
<comment type="caution">
    <text evidence="9">The sequence shown here is derived from an EMBL/GenBank/DDBJ whole genome shotgun (WGS) entry which is preliminary data.</text>
</comment>
<evidence type="ECO:0000256" key="2">
    <source>
        <dbReference type="ARBA" id="ARBA00012759"/>
    </source>
</evidence>
<evidence type="ECO:0000256" key="5">
    <source>
        <dbReference type="ARBA" id="ARBA00022833"/>
    </source>
</evidence>
<sequence length="1150" mass="132432">MSEPLSSSYDFEDAGNRVFVTLYANGPLEVKDIEFEVEPDVMSVLTRSGERWYFQLYAPIYVDKTEIDTIKNDSQSSISIILYKQRPREFWLALHSLSSIPITPQHNSLHTDINSDRYYDIPMTTVTNSSLSLNDNSPEQLDTTTHFHELEFKKIKAEIFGEKDKSITTNFYIKKVENCFIRFTETDFTAHFQSCDEQFLKTHSSATNFLNSQTQFKLHVRVKERIIPELCTWKLTPTLIEIKLEKEKCGKWQQLIASEYTEQPIKSQPPLHLTTQPVAVPMPPSQHSSTVTTVTSSKVPIALPAPAPRISTANEFRPLYSSGRETSVQTATSSRGYTGIYNPSNSCFMNAAIQCLANAVELRDYFLQRYYSLEINKTNPLGMKGIMAEEFSVLMNNLWSGKYNYTNANKLRSFVAQRHQEFVSNGQHDAQELLTILLDALNEDLNRVKTKPYIPAVEDQGRPDSVVADEYWQGYLSRNDSIIVQLFTGQFKSKTKCPECNKESVTFDPFTSLSVPLPKRTAIDTIVTYRTEGKQPIKYRILMSSDALIHEFKKTLSLKCGLPPNKMCVYRLKNNNRTVDHLKDDDRVSLNNTYSWSTNDIIYVTEALTSQECNNEKIVRLTFCQRIFKTNDFQLTCAFCQVQLNPHVKPKCCTGCYATFYCDDICQRLHSDHRTYCGFRQSDCLEHVGHPFIVTLPESKLTYENVVDEINFYSQYYLDITVQNENMNIEQNSSDFEIDDDEEEDEDEDEEESFSDIENSDWPVLRSTLISQDAWSICRIGDYLAKQRQGQKKKRQHNNQTSNGKDNFLKKTNPILNSGKNRMMVNGITQIDDDDEGYDMHDDIFNKPLYRLTPQNAGISVKPIVETGDEADSILQRYCNYTIDWYTDNGDDSPLKVLPSKHSSGVNNLVEDRSLLETPSGDQDITLQQCLSMFIEPEVLGVDDKWYCPHCKEFMQATKQMSVWKLPPILIVHLKRFKYYHGTFGYMSDTRVKIDTNVKCPIRGLNMAPYCSSTDLNDEKSCYDLFGIINHRGTAWFGHYTAYARLLALNNSTKSEIGWRNFDDEQVSTLPENKDLIRSDAYVLFYRHRYQTVTYPQHLEQQQNSMIDRVTQFQSSSSLNHNDEDYFFDAHTLSATTKDANMTDIDDLIK</sequence>
<dbReference type="InterPro" id="IPR028889">
    <property type="entry name" value="USP"/>
</dbReference>
<dbReference type="GO" id="GO:0016579">
    <property type="term" value="P:protein deubiquitination"/>
    <property type="evidence" value="ECO:0007669"/>
    <property type="project" value="InterPro"/>
</dbReference>
<evidence type="ECO:0000256" key="4">
    <source>
        <dbReference type="ARBA" id="ARBA00022771"/>
    </source>
</evidence>
<accession>A0A815CCB6</accession>
<evidence type="ECO:0000313" key="9">
    <source>
        <dbReference type="EMBL" id="CAF1282184.1"/>
    </source>
</evidence>
<proteinExistence type="predicted"/>
<dbReference type="GO" id="GO:0004843">
    <property type="term" value="F:cysteine-type deubiquitinase activity"/>
    <property type="evidence" value="ECO:0007669"/>
    <property type="project" value="UniProtKB-EC"/>
</dbReference>
<dbReference type="PANTHER" id="PTHR21646">
    <property type="entry name" value="UBIQUITIN CARBOXYL-TERMINAL HYDROLASE"/>
    <property type="match status" value="1"/>
</dbReference>
<dbReference type="InterPro" id="IPR050185">
    <property type="entry name" value="Ub_carboxyl-term_hydrolase"/>
</dbReference>
<comment type="catalytic activity">
    <reaction evidence="1">
        <text>Thiol-dependent hydrolysis of ester, thioester, amide, peptide and isopeptide bonds formed by the C-terminal Gly of ubiquitin (a 76-residue protein attached to proteins as an intracellular targeting signal).</text>
        <dbReference type="EC" id="3.4.19.12"/>
    </reaction>
</comment>
<evidence type="ECO:0000313" key="10">
    <source>
        <dbReference type="EMBL" id="CAF4078392.1"/>
    </source>
</evidence>
<dbReference type="SUPFAM" id="SSF49764">
    <property type="entry name" value="HSP20-like chaperones"/>
    <property type="match status" value="2"/>
</dbReference>
<name>A0A815CCB6_9BILA</name>
<evidence type="ECO:0000256" key="1">
    <source>
        <dbReference type="ARBA" id="ARBA00000707"/>
    </source>
</evidence>
<dbReference type="Pfam" id="PF04969">
    <property type="entry name" value="CS"/>
    <property type="match status" value="1"/>
</dbReference>
<feature type="domain" description="USP" evidence="7">
    <location>
        <begin position="338"/>
        <end position="1089"/>
    </location>
</feature>
<evidence type="ECO:0000256" key="6">
    <source>
        <dbReference type="SAM" id="MobiDB-lite"/>
    </source>
</evidence>
<dbReference type="InterPro" id="IPR038765">
    <property type="entry name" value="Papain-like_cys_pep_sf"/>
</dbReference>
<reference evidence="9" key="1">
    <citation type="submission" date="2021-02" db="EMBL/GenBank/DDBJ databases">
        <authorList>
            <person name="Nowell W R."/>
        </authorList>
    </citation>
    <scope>NUCLEOTIDE SEQUENCE</scope>
</reference>
<dbReference type="AlphaFoldDB" id="A0A815CCB6"/>
<dbReference type="OrthoDB" id="265776at2759"/>
<feature type="region of interest" description="Disordered" evidence="6">
    <location>
        <begin position="788"/>
        <end position="811"/>
    </location>
</feature>
<evidence type="ECO:0000313" key="11">
    <source>
        <dbReference type="Proteomes" id="UP000663829"/>
    </source>
</evidence>
<feature type="compositionally biased region" description="Acidic residues" evidence="6">
    <location>
        <begin position="736"/>
        <end position="758"/>
    </location>
</feature>
<evidence type="ECO:0000259" key="7">
    <source>
        <dbReference type="PROSITE" id="PS50235"/>
    </source>
</evidence>
<dbReference type="InterPro" id="IPR002893">
    <property type="entry name" value="Znf_MYND"/>
</dbReference>
<feature type="domain" description="CS" evidence="8">
    <location>
        <begin position="153"/>
        <end position="256"/>
    </location>
</feature>